<reference evidence="3" key="1">
    <citation type="submission" date="2023-10" db="EMBL/GenBank/DDBJ databases">
        <authorList>
            <person name="Chen Y."/>
            <person name="Shah S."/>
            <person name="Dougan E. K."/>
            <person name="Thang M."/>
            <person name="Chan C."/>
        </authorList>
    </citation>
    <scope>NUCLEOTIDE SEQUENCE [LARGE SCALE GENOMIC DNA]</scope>
</reference>
<organism evidence="3 4">
    <name type="scientific">Prorocentrum cordatum</name>
    <dbReference type="NCBI Taxonomy" id="2364126"/>
    <lineage>
        <taxon>Eukaryota</taxon>
        <taxon>Sar</taxon>
        <taxon>Alveolata</taxon>
        <taxon>Dinophyceae</taxon>
        <taxon>Prorocentrales</taxon>
        <taxon>Prorocentraceae</taxon>
        <taxon>Prorocentrum</taxon>
    </lineage>
</organism>
<evidence type="ECO:0000259" key="2">
    <source>
        <dbReference type="Pfam" id="PF03372"/>
    </source>
</evidence>
<dbReference type="EMBL" id="CAUYUJ010004406">
    <property type="protein sequence ID" value="CAK0809422.1"/>
    <property type="molecule type" value="Genomic_DNA"/>
</dbReference>
<feature type="domain" description="Endonuclease/exonuclease/phosphatase" evidence="2">
    <location>
        <begin position="65"/>
        <end position="141"/>
    </location>
</feature>
<dbReference type="SUPFAM" id="SSF56219">
    <property type="entry name" value="DNase I-like"/>
    <property type="match status" value="1"/>
</dbReference>
<protein>
    <recommendedName>
        <fullName evidence="2">Endonuclease/exonuclease/phosphatase domain-containing protein</fullName>
    </recommendedName>
</protein>
<dbReference type="Pfam" id="PF03372">
    <property type="entry name" value="Exo_endo_phos"/>
    <property type="match status" value="1"/>
</dbReference>
<name>A0ABN9QUP3_9DINO</name>
<proteinExistence type="predicted"/>
<keyword evidence="4" id="KW-1185">Reference proteome</keyword>
<feature type="region of interest" description="Disordered" evidence="1">
    <location>
        <begin position="284"/>
        <end position="336"/>
    </location>
</feature>
<evidence type="ECO:0000313" key="3">
    <source>
        <dbReference type="EMBL" id="CAK0809422.1"/>
    </source>
</evidence>
<evidence type="ECO:0000313" key="4">
    <source>
        <dbReference type="Proteomes" id="UP001189429"/>
    </source>
</evidence>
<dbReference type="Proteomes" id="UP001189429">
    <property type="component" value="Unassembled WGS sequence"/>
</dbReference>
<dbReference type="InterPro" id="IPR005135">
    <property type="entry name" value="Endo/exonuclease/phosphatase"/>
</dbReference>
<accession>A0ABN9QUP3</accession>
<comment type="caution">
    <text evidence="3">The sequence shown here is derived from an EMBL/GenBank/DDBJ whole genome shotgun (WGS) entry which is preliminary data.</text>
</comment>
<dbReference type="InterPro" id="IPR036691">
    <property type="entry name" value="Endo/exonu/phosph_ase_sf"/>
</dbReference>
<sequence>MSALLRGIASRTWRKFAALLAGSEQEGITERTCSTHRSFEATWLFLIGSYWPQPAALSTPKTSEQLGVFLRRSKSPWVLAGGFNLAPDDVKLREWVELLTGAIAAPSGPTCFASKNGSTIDYLVVSQGLANFVSDVRAIYGTPSSPHVAASLQLKGPALNAPLRVRSMAGLGPLETGGVQLEDAWCQWLFNMEHELCSQFDLVGSGQRGYTGRADGFERKQVPLATSMEKAAMSGGGGQMRAWRSLDAILPRFRGLQDHALDDRGQAAEEQEVSLTPLGFVLPDYTSPSTGPPPLPRAAWPSLSGPTTPDAPRQESAASEAAHTASPQPRAAATRRRWRVADSRQALLDELGHLDFSELTSVKSIEFDLHVLRATAEAGGEDLETLASNVHKTALEASQAAAKEQLQEWREWAQSA</sequence>
<evidence type="ECO:0000256" key="1">
    <source>
        <dbReference type="SAM" id="MobiDB-lite"/>
    </source>
</evidence>
<gene>
    <name evidence="3" type="ORF">PCOR1329_LOCUS14676</name>
</gene>
<feature type="non-terminal residue" evidence="3">
    <location>
        <position position="416"/>
    </location>
</feature>
<dbReference type="Gene3D" id="3.60.10.10">
    <property type="entry name" value="Endonuclease/exonuclease/phosphatase"/>
    <property type="match status" value="1"/>
</dbReference>